<organism evidence="4 5">
    <name type="scientific">Microlunatus ginsengisoli</name>
    <dbReference type="NCBI Taxonomy" id="363863"/>
    <lineage>
        <taxon>Bacteria</taxon>
        <taxon>Bacillati</taxon>
        <taxon>Actinomycetota</taxon>
        <taxon>Actinomycetes</taxon>
        <taxon>Propionibacteriales</taxon>
        <taxon>Propionibacteriaceae</taxon>
        <taxon>Microlunatus</taxon>
    </lineage>
</organism>
<dbReference type="EMBL" id="BAABAB010000017">
    <property type="protein sequence ID" value="GAA3622576.1"/>
    <property type="molecule type" value="Genomic_DNA"/>
</dbReference>
<dbReference type="Proteomes" id="UP001501490">
    <property type="component" value="Unassembled WGS sequence"/>
</dbReference>
<keyword evidence="1" id="KW-0560">Oxidoreductase</keyword>
<evidence type="ECO:0000259" key="3">
    <source>
        <dbReference type="PROSITE" id="PS51387"/>
    </source>
</evidence>
<proteinExistence type="predicted"/>
<name>A0ABP7A0J3_9ACTN</name>
<dbReference type="InterPro" id="IPR007173">
    <property type="entry name" value="ALO_C"/>
</dbReference>
<dbReference type="PANTHER" id="PTHR43762:SF1">
    <property type="entry name" value="D-ARABINONO-1,4-LACTONE OXIDASE"/>
    <property type="match status" value="1"/>
</dbReference>
<evidence type="ECO:0000313" key="5">
    <source>
        <dbReference type="Proteomes" id="UP001501490"/>
    </source>
</evidence>
<dbReference type="Gene3D" id="3.30.70.2520">
    <property type="match status" value="1"/>
</dbReference>
<dbReference type="Pfam" id="PF01565">
    <property type="entry name" value="FAD_binding_4"/>
    <property type="match status" value="1"/>
</dbReference>
<sequence>MSDPRWRNWAGNQRCEPSDTVHPATVDELAATITAAAQRGLHVKPVGAGHSFTPIALTDGIQLDLDRLTGITAVVPESGRGTTLVTVRGGTRLAELNATLATLGLALENLGDIDRQTITGALATGTHGTGARLGGLATQVAALTLVTADGSVLRCDAEQHPDVFAAARVGIGALGVVSDVTLRCVPAFRLRAIERPGRLAETLESFPETVQAHDHAEFYWFPHTDRVLTKVNDRAEDGRPLNRLRFLLDDEVLSNGLFRVVNEIGRLRPSAIPTINQVSARALSARTYTAPSYQVFTSPRRVRFSESEYAVPRAALPDVIGALRGWLDGHDETVAFPVEVRVAAADDIWLSTGFERENAYVAVHQFNKRPDQRYFAAFESIVAEHAGRPHWGKLHTLDAARLAALYPRHADFVAVRDRLDPGRTFDNGYLRRVLG</sequence>
<reference evidence="5" key="1">
    <citation type="journal article" date="2019" name="Int. J. Syst. Evol. Microbiol.">
        <title>The Global Catalogue of Microorganisms (GCM) 10K type strain sequencing project: providing services to taxonomists for standard genome sequencing and annotation.</title>
        <authorList>
            <consortium name="The Broad Institute Genomics Platform"/>
            <consortium name="The Broad Institute Genome Sequencing Center for Infectious Disease"/>
            <person name="Wu L."/>
            <person name="Ma J."/>
        </authorList>
    </citation>
    <scope>NUCLEOTIDE SEQUENCE [LARGE SCALE GENOMIC DNA]</scope>
    <source>
        <strain evidence="5">JCM 16929</strain>
    </source>
</reference>
<dbReference type="PANTHER" id="PTHR43762">
    <property type="entry name" value="L-GULONOLACTONE OXIDASE"/>
    <property type="match status" value="1"/>
</dbReference>
<dbReference type="InterPro" id="IPR010031">
    <property type="entry name" value="FAD_lactone_oxidase-like"/>
</dbReference>
<dbReference type="PROSITE" id="PS51387">
    <property type="entry name" value="FAD_PCMH"/>
    <property type="match status" value="1"/>
</dbReference>
<dbReference type="InterPro" id="IPR036318">
    <property type="entry name" value="FAD-bd_PCMH-like_sf"/>
</dbReference>
<evidence type="ECO:0000256" key="1">
    <source>
        <dbReference type="ARBA" id="ARBA00023002"/>
    </source>
</evidence>
<dbReference type="InterPro" id="IPR016166">
    <property type="entry name" value="FAD-bd_PCMH"/>
</dbReference>
<evidence type="ECO:0000256" key="2">
    <source>
        <dbReference type="SAM" id="MobiDB-lite"/>
    </source>
</evidence>
<accession>A0ABP7A0J3</accession>
<dbReference type="InterPro" id="IPR016171">
    <property type="entry name" value="Vanillyl_alc_oxidase_C-sub2"/>
</dbReference>
<comment type="caution">
    <text evidence="4">The sequence shown here is derived from an EMBL/GenBank/DDBJ whole genome shotgun (WGS) entry which is preliminary data.</text>
</comment>
<gene>
    <name evidence="4" type="ORF">GCM10022236_26200</name>
</gene>
<keyword evidence="5" id="KW-1185">Reference proteome</keyword>
<dbReference type="Gene3D" id="3.30.43.10">
    <property type="entry name" value="Uridine Diphospho-n-acetylenolpyruvylglucosamine Reductase, domain 2"/>
    <property type="match status" value="1"/>
</dbReference>
<dbReference type="Gene3D" id="3.30.465.10">
    <property type="match status" value="1"/>
</dbReference>
<dbReference type="RefSeq" id="WP_344805163.1">
    <property type="nucleotide sequence ID" value="NZ_BAABAB010000017.1"/>
</dbReference>
<dbReference type="InterPro" id="IPR016169">
    <property type="entry name" value="FAD-bd_PCMH_sub2"/>
</dbReference>
<evidence type="ECO:0000313" key="4">
    <source>
        <dbReference type="EMBL" id="GAA3622576.1"/>
    </source>
</evidence>
<feature type="region of interest" description="Disordered" evidence="2">
    <location>
        <begin position="1"/>
        <end position="20"/>
    </location>
</feature>
<dbReference type="Gene3D" id="1.10.45.10">
    <property type="entry name" value="Vanillyl-alcohol Oxidase, Chain A, domain 4"/>
    <property type="match status" value="1"/>
</dbReference>
<protein>
    <submittedName>
        <fullName evidence="4">D-arabinono-1,4-lactone oxidase</fullName>
    </submittedName>
</protein>
<dbReference type="Pfam" id="PF04030">
    <property type="entry name" value="ALO"/>
    <property type="match status" value="1"/>
</dbReference>
<feature type="domain" description="FAD-binding PCMH-type" evidence="3">
    <location>
        <begin position="13"/>
        <end position="187"/>
    </location>
</feature>
<dbReference type="InterPro" id="IPR006094">
    <property type="entry name" value="Oxid_FAD_bind_N"/>
</dbReference>
<dbReference type="PIRSF" id="PIRSF000136">
    <property type="entry name" value="LGO_GLO"/>
    <property type="match status" value="1"/>
</dbReference>
<dbReference type="SUPFAM" id="SSF56176">
    <property type="entry name" value="FAD-binding/transporter-associated domain-like"/>
    <property type="match status" value="1"/>
</dbReference>
<dbReference type="InterPro" id="IPR016167">
    <property type="entry name" value="FAD-bd_PCMH_sub1"/>
</dbReference>
<dbReference type="NCBIfam" id="TIGR01679">
    <property type="entry name" value="bact_FAD_ox"/>
    <property type="match status" value="1"/>
</dbReference>